<dbReference type="OrthoDB" id="10343266at2759"/>
<gene>
    <name evidence="2" type="ORF">BD626DRAFT_569785</name>
</gene>
<dbReference type="Proteomes" id="UP000320762">
    <property type="component" value="Unassembled WGS sequence"/>
</dbReference>
<feature type="compositionally biased region" description="Pro residues" evidence="1">
    <location>
        <begin position="10"/>
        <end position="21"/>
    </location>
</feature>
<dbReference type="AlphaFoldDB" id="A0A550CCX0"/>
<feature type="region of interest" description="Disordered" evidence="1">
    <location>
        <begin position="1"/>
        <end position="54"/>
    </location>
</feature>
<keyword evidence="3" id="KW-1185">Reference proteome</keyword>
<proteinExistence type="predicted"/>
<organism evidence="2 3">
    <name type="scientific">Schizophyllum amplum</name>
    <dbReference type="NCBI Taxonomy" id="97359"/>
    <lineage>
        <taxon>Eukaryota</taxon>
        <taxon>Fungi</taxon>
        <taxon>Dikarya</taxon>
        <taxon>Basidiomycota</taxon>
        <taxon>Agaricomycotina</taxon>
        <taxon>Agaricomycetes</taxon>
        <taxon>Agaricomycetidae</taxon>
        <taxon>Agaricales</taxon>
        <taxon>Schizophyllaceae</taxon>
        <taxon>Schizophyllum</taxon>
    </lineage>
</organism>
<evidence type="ECO:0000256" key="1">
    <source>
        <dbReference type="SAM" id="MobiDB-lite"/>
    </source>
</evidence>
<comment type="caution">
    <text evidence="2">The sequence shown here is derived from an EMBL/GenBank/DDBJ whole genome shotgun (WGS) entry which is preliminary data.</text>
</comment>
<accession>A0A550CCX0</accession>
<sequence length="195" mass="22002">MEIDRTHFLAPPPPYEGPAPSSPALTNEDAPTTERITPRGAQSAPALSGEPEQRCDVAARLPAYRRVGYGRFRTHPYRRAPKPQAVDEEDDLDLNREALTIMDVISSPGYTSAAPFPEYLYPVLTNNPHGWENLSRTERADRLTQRIADIDAALCDVDFLGVNELESRIIDFALFVRRNLTERREEVLFTGNNFF</sequence>
<protein>
    <submittedName>
        <fullName evidence="2">Uncharacterized protein</fullName>
    </submittedName>
</protein>
<reference evidence="2 3" key="1">
    <citation type="journal article" date="2019" name="New Phytol.">
        <title>Comparative genomics reveals unique wood-decay strategies and fruiting body development in the Schizophyllaceae.</title>
        <authorList>
            <person name="Almasi E."/>
            <person name="Sahu N."/>
            <person name="Krizsan K."/>
            <person name="Balint B."/>
            <person name="Kovacs G.M."/>
            <person name="Kiss B."/>
            <person name="Cseklye J."/>
            <person name="Drula E."/>
            <person name="Henrissat B."/>
            <person name="Nagy I."/>
            <person name="Chovatia M."/>
            <person name="Adam C."/>
            <person name="LaButti K."/>
            <person name="Lipzen A."/>
            <person name="Riley R."/>
            <person name="Grigoriev I.V."/>
            <person name="Nagy L.G."/>
        </authorList>
    </citation>
    <scope>NUCLEOTIDE SEQUENCE [LARGE SCALE GENOMIC DNA]</scope>
    <source>
        <strain evidence="2 3">NL-1724</strain>
    </source>
</reference>
<name>A0A550CCX0_9AGAR</name>
<evidence type="ECO:0000313" key="3">
    <source>
        <dbReference type="Proteomes" id="UP000320762"/>
    </source>
</evidence>
<evidence type="ECO:0000313" key="2">
    <source>
        <dbReference type="EMBL" id="TRM62637.1"/>
    </source>
</evidence>
<dbReference type="EMBL" id="VDMD01000012">
    <property type="protein sequence ID" value="TRM62637.1"/>
    <property type="molecule type" value="Genomic_DNA"/>
</dbReference>